<dbReference type="PANTHER" id="PTHR33164">
    <property type="entry name" value="TRANSCRIPTIONAL REGULATOR, MARR FAMILY"/>
    <property type="match status" value="1"/>
</dbReference>
<dbReference type="InterPro" id="IPR036390">
    <property type="entry name" value="WH_DNA-bd_sf"/>
</dbReference>
<organism evidence="2 3">
    <name type="scientific">Microbacterium invictum</name>
    <dbReference type="NCBI Taxonomy" id="515415"/>
    <lineage>
        <taxon>Bacteria</taxon>
        <taxon>Bacillati</taxon>
        <taxon>Actinomycetota</taxon>
        <taxon>Actinomycetes</taxon>
        <taxon>Micrococcales</taxon>
        <taxon>Microbacteriaceae</taxon>
        <taxon>Microbacterium</taxon>
    </lineage>
</organism>
<dbReference type="GO" id="GO:0003700">
    <property type="term" value="F:DNA-binding transcription factor activity"/>
    <property type="evidence" value="ECO:0007669"/>
    <property type="project" value="InterPro"/>
</dbReference>
<dbReference type="Gene3D" id="1.10.10.10">
    <property type="entry name" value="Winged helix-like DNA-binding domain superfamily/Winged helix DNA-binding domain"/>
    <property type="match status" value="1"/>
</dbReference>
<accession>A0AA40SRD1</accession>
<feature type="domain" description="HTH marR-type" evidence="1">
    <location>
        <begin position="26"/>
        <end position="158"/>
    </location>
</feature>
<comment type="caution">
    <text evidence="2">The sequence shown here is derived from an EMBL/GenBank/DDBJ whole genome shotgun (WGS) entry which is preliminary data.</text>
</comment>
<dbReference type="EMBL" id="JACIFH010000001">
    <property type="protein sequence ID" value="MBB4140978.1"/>
    <property type="molecule type" value="Genomic_DNA"/>
</dbReference>
<name>A0AA40SRD1_9MICO</name>
<dbReference type="GO" id="GO:0006950">
    <property type="term" value="P:response to stress"/>
    <property type="evidence" value="ECO:0007669"/>
    <property type="project" value="TreeGrafter"/>
</dbReference>
<dbReference type="AlphaFoldDB" id="A0AA40SRD1"/>
<dbReference type="RefSeq" id="WP_241740145.1">
    <property type="nucleotide sequence ID" value="NZ_BAABCO010000004.1"/>
</dbReference>
<reference evidence="2 3" key="1">
    <citation type="submission" date="2020-08" db="EMBL/GenBank/DDBJ databases">
        <title>Sequencing the genomes of 1000 actinobacteria strains.</title>
        <authorList>
            <person name="Klenk H.-P."/>
        </authorList>
    </citation>
    <scope>NUCLEOTIDE SEQUENCE [LARGE SCALE GENOMIC DNA]</scope>
    <source>
        <strain evidence="2 3">DSM 19600</strain>
    </source>
</reference>
<evidence type="ECO:0000259" key="1">
    <source>
        <dbReference type="PROSITE" id="PS50995"/>
    </source>
</evidence>
<sequence>MPKTTGRRAPVMPASADDRLWQSPVGHDLSFVLARANAVSLAGVHAALAEHGLRVRQYSVLAIAAADTRPSQRELSDFLRLDPSQIVAVVDHLESRDLVRREPDPNDRRAKVVVATAAGKTLYRRAKSAAERADGEFLARLDASEIAALAPMLRKLAWAPEIV</sequence>
<dbReference type="GO" id="GO:0003677">
    <property type="term" value="F:DNA binding"/>
    <property type="evidence" value="ECO:0007669"/>
    <property type="project" value="UniProtKB-KW"/>
</dbReference>
<dbReference type="InterPro" id="IPR036388">
    <property type="entry name" value="WH-like_DNA-bd_sf"/>
</dbReference>
<dbReference type="InterPro" id="IPR000835">
    <property type="entry name" value="HTH_MarR-typ"/>
</dbReference>
<dbReference type="Pfam" id="PF01047">
    <property type="entry name" value="MarR"/>
    <property type="match status" value="1"/>
</dbReference>
<evidence type="ECO:0000313" key="3">
    <source>
        <dbReference type="Proteomes" id="UP000549113"/>
    </source>
</evidence>
<dbReference type="Proteomes" id="UP000549113">
    <property type="component" value="Unassembled WGS sequence"/>
</dbReference>
<protein>
    <submittedName>
        <fullName evidence="2">DNA-binding MarR family transcriptional regulator</fullName>
    </submittedName>
</protein>
<dbReference type="SMART" id="SM00347">
    <property type="entry name" value="HTH_MARR"/>
    <property type="match status" value="1"/>
</dbReference>
<gene>
    <name evidence="2" type="ORF">BKA10_002772</name>
</gene>
<dbReference type="SUPFAM" id="SSF46785">
    <property type="entry name" value="Winged helix' DNA-binding domain"/>
    <property type="match status" value="1"/>
</dbReference>
<dbReference type="PROSITE" id="PS50995">
    <property type="entry name" value="HTH_MARR_2"/>
    <property type="match status" value="1"/>
</dbReference>
<evidence type="ECO:0000313" key="2">
    <source>
        <dbReference type="EMBL" id="MBB4140978.1"/>
    </source>
</evidence>
<keyword evidence="2" id="KW-0238">DNA-binding</keyword>
<proteinExistence type="predicted"/>
<dbReference type="PRINTS" id="PR00598">
    <property type="entry name" value="HTHMARR"/>
</dbReference>
<dbReference type="PANTHER" id="PTHR33164:SF99">
    <property type="entry name" value="MARR FAMILY REGULATORY PROTEIN"/>
    <property type="match status" value="1"/>
</dbReference>
<dbReference type="InterPro" id="IPR039422">
    <property type="entry name" value="MarR/SlyA-like"/>
</dbReference>
<keyword evidence="3" id="KW-1185">Reference proteome</keyword>